<organism evidence="1 2">
    <name type="scientific">Trypanosoma vivax (strain Y486)</name>
    <dbReference type="NCBI Taxonomy" id="1055687"/>
    <lineage>
        <taxon>Eukaryota</taxon>
        <taxon>Discoba</taxon>
        <taxon>Euglenozoa</taxon>
        <taxon>Kinetoplastea</taxon>
        <taxon>Metakinetoplastina</taxon>
        <taxon>Trypanosomatida</taxon>
        <taxon>Trypanosomatidae</taxon>
        <taxon>Trypanosoma</taxon>
        <taxon>Duttonella</taxon>
    </lineage>
</organism>
<reference evidence="1 2" key="1">
    <citation type="journal article" date="2012" name="Proc. Natl. Acad. Sci. U.S.A.">
        <title>Antigenic diversity is generated by distinct evolutionary mechanisms in African trypanosome species.</title>
        <authorList>
            <person name="Jackson A.P."/>
            <person name="Berry A."/>
            <person name="Aslett M."/>
            <person name="Allison H.C."/>
            <person name="Burton P."/>
            <person name="Vavrova-Anderson J."/>
            <person name="Brown R."/>
            <person name="Browne H."/>
            <person name="Corton N."/>
            <person name="Hauser H."/>
            <person name="Gamble J."/>
            <person name="Gilderthorp R."/>
            <person name="Marcello L."/>
            <person name="McQuillan J."/>
            <person name="Otto T.D."/>
            <person name="Quail M.A."/>
            <person name="Sanders M.J."/>
            <person name="van Tonder A."/>
            <person name="Ginger M.L."/>
            <person name="Field M.C."/>
            <person name="Barry J.D."/>
            <person name="Hertz-Fowler C."/>
            <person name="Berriman M."/>
        </authorList>
    </citation>
    <scope>NUCLEOTIDE SEQUENCE</scope>
    <source>
        <strain evidence="1 2">Y486</strain>
    </source>
</reference>
<keyword evidence="2" id="KW-1185">Reference proteome</keyword>
<proteinExistence type="predicted"/>
<evidence type="ECO:0000313" key="1">
    <source>
        <dbReference type="EMBL" id="CCD19444.1"/>
    </source>
</evidence>
<dbReference type="Proteomes" id="UP000009027">
    <property type="component" value="Unassembled WGS sequence"/>
</dbReference>
<name>F9WPG7_TRYVY</name>
<evidence type="ECO:0000313" key="2">
    <source>
        <dbReference type="Proteomes" id="UP000009027"/>
    </source>
</evidence>
<protein>
    <submittedName>
        <fullName evidence="1">Uncharacterized protein</fullName>
    </submittedName>
</protein>
<dbReference type="AlphaFoldDB" id="F9WPG7"/>
<dbReference type="EMBL" id="CAEX01003419">
    <property type="protein sequence ID" value="CCD19444.1"/>
    <property type="molecule type" value="Genomic_DNA"/>
</dbReference>
<accession>F9WPG7</accession>
<sequence>MGAQQRLSARGNETGVHCLLSANLQNC</sequence>
<gene>
    <name evidence="1" type="ORF">TvY486_0021460</name>
</gene>